<evidence type="ECO:0000313" key="4">
    <source>
        <dbReference type="Proteomes" id="UP001216390"/>
    </source>
</evidence>
<dbReference type="EMBL" id="CP116942">
    <property type="protein sequence ID" value="WCO66615.1"/>
    <property type="molecule type" value="Genomic_DNA"/>
</dbReference>
<feature type="region of interest" description="Disordered" evidence="1">
    <location>
        <begin position="193"/>
        <end position="212"/>
    </location>
</feature>
<dbReference type="Pfam" id="PF11716">
    <property type="entry name" value="MDMPI_N"/>
    <property type="match status" value="1"/>
</dbReference>
<dbReference type="InterPro" id="IPR034660">
    <property type="entry name" value="DinB/YfiT-like"/>
</dbReference>
<dbReference type="GO" id="GO:0016853">
    <property type="term" value="F:isomerase activity"/>
    <property type="evidence" value="ECO:0007669"/>
    <property type="project" value="UniProtKB-KW"/>
</dbReference>
<dbReference type="InterPro" id="IPR024344">
    <property type="entry name" value="MDMPI_metal-binding"/>
</dbReference>
<name>A0AAE9Y596_9ACTN</name>
<dbReference type="NCBIfam" id="TIGR03083">
    <property type="entry name" value="maleylpyruvate isomerase family mycothiol-dependent enzyme"/>
    <property type="match status" value="1"/>
</dbReference>
<dbReference type="RefSeq" id="WP_272736138.1">
    <property type="nucleotide sequence ID" value="NZ_CP116942.1"/>
</dbReference>
<reference evidence="3" key="1">
    <citation type="submission" date="2023-01" db="EMBL/GenBank/DDBJ databases">
        <title>The diversity of Class Acidimicrobiia in South China Sea sediment environments and the proposal of Iamia marina sp. nov., a novel species of the genus Iamia.</title>
        <authorList>
            <person name="He Y."/>
            <person name="Tian X."/>
        </authorList>
    </citation>
    <scope>NUCLEOTIDE SEQUENCE</scope>
    <source>
        <strain evidence="3">DSM 19957</strain>
    </source>
</reference>
<keyword evidence="4" id="KW-1185">Reference proteome</keyword>
<organism evidence="3 4">
    <name type="scientific">Iamia majanohamensis</name>
    <dbReference type="NCBI Taxonomy" id="467976"/>
    <lineage>
        <taxon>Bacteria</taxon>
        <taxon>Bacillati</taxon>
        <taxon>Actinomycetota</taxon>
        <taxon>Acidimicrobiia</taxon>
        <taxon>Acidimicrobiales</taxon>
        <taxon>Iamiaceae</taxon>
        <taxon>Iamia</taxon>
    </lineage>
</organism>
<dbReference type="Gene3D" id="1.20.120.450">
    <property type="entry name" value="dinb family like domain"/>
    <property type="match status" value="1"/>
</dbReference>
<proteinExistence type="predicted"/>
<dbReference type="Proteomes" id="UP001216390">
    <property type="component" value="Chromosome"/>
</dbReference>
<gene>
    <name evidence="3" type="ORF">PO878_19135</name>
</gene>
<sequence length="212" mass="22340">MPTDPPTDTVWSWVAEERVALASRLDALDADAWEQPSLCAGWRVRDVVAHLVWLAEASRPSVVRDVARELRPPETAIARVARRLGDEEPRALVARLRAAADGRFVVPGLPPAYALGEVLAHGSDALRGAGAPTRPADERTRVAAEAYRRTGLVFGVRRAGRARLTASDAGWSVGPEDGPAASGPGEAVLLALAGRPEGTAELDGPGTELLAP</sequence>
<keyword evidence="3" id="KW-0413">Isomerase</keyword>
<dbReference type="GO" id="GO:0046872">
    <property type="term" value="F:metal ion binding"/>
    <property type="evidence" value="ECO:0007669"/>
    <property type="project" value="InterPro"/>
</dbReference>
<evidence type="ECO:0000259" key="2">
    <source>
        <dbReference type="Pfam" id="PF11716"/>
    </source>
</evidence>
<dbReference type="SUPFAM" id="SSF109854">
    <property type="entry name" value="DinB/YfiT-like putative metalloenzymes"/>
    <property type="match status" value="1"/>
</dbReference>
<feature type="domain" description="Mycothiol-dependent maleylpyruvate isomerase metal-binding" evidence="2">
    <location>
        <begin position="15"/>
        <end position="101"/>
    </location>
</feature>
<protein>
    <submittedName>
        <fullName evidence="3">Maleylpyruvate isomerase family mycothiol-dependent enzyme</fullName>
    </submittedName>
</protein>
<evidence type="ECO:0000256" key="1">
    <source>
        <dbReference type="SAM" id="MobiDB-lite"/>
    </source>
</evidence>
<accession>A0AAE9Y596</accession>
<dbReference type="InterPro" id="IPR017517">
    <property type="entry name" value="Maleyloyr_isom"/>
</dbReference>
<dbReference type="AlphaFoldDB" id="A0AAE9Y596"/>
<dbReference type="KEGG" id="ima:PO878_19135"/>
<evidence type="ECO:0000313" key="3">
    <source>
        <dbReference type="EMBL" id="WCO66615.1"/>
    </source>
</evidence>